<reference evidence="1" key="1">
    <citation type="journal article" date="2020" name="Nature">
        <title>Giant virus diversity and host interactions through global metagenomics.</title>
        <authorList>
            <person name="Schulz F."/>
            <person name="Roux S."/>
            <person name="Paez-Espino D."/>
            <person name="Jungbluth S."/>
            <person name="Walsh D.A."/>
            <person name="Denef V.J."/>
            <person name="McMahon K.D."/>
            <person name="Konstantinidis K.T."/>
            <person name="Eloe-Fadrosh E.A."/>
            <person name="Kyrpides N.C."/>
            <person name="Woyke T."/>
        </authorList>
    </citation>
    <scope>NUCLEOTIDE SEQUENCE</scope>
    <source>
        <strain evidence="1">GVMAG-M-3300023179-132</strain>
    </source>
</reference>
<name>A0A6C0E4N2_9ZZZZ</name>
<sequence length="88" mass="10243">MDSKPKQAGRDISEVTQKIINEIPDSEVKLKNKLIRYISSLWNLAPEVLVSSHVWIPVQDILNAHINPERINEPWVKKTIRIFNNENE</sequence>
<evidence type="ECO:0000313" key="1">
    <source>
        <dbReference type="EMBL" id="QHT24014.1"/>
    </source>
</evidence>
<accession>A0A6C0E4N2</accession>
<dbReference type="EMBL" id="MN739736">
    <property type="protein sequence ID" value="QHT24014.1"/>
    <property type="molecule type" value="Genomic_DNA"/>
</dbReference>
<protein>
    <submittedName>
        <fullName evidence="1">Uncharacterized protein</fullName>
    </submittedName>
</protein>
<proteinExistence type="predicted"/>
<dbReference type="AlphaFoldDB" id="A0A6C0E4N2"/>
<organism evidence="1">
    <name type="scientific">viral metagenome</name>
    <dbReference type="NCBI Taxonomy" id="1070528"/>
    <lineage>
        <taxon>unclassified sequences</taxon>
        <taxon>metagenomes</taxon>
        <taxon>organismal metagenomes</taxon>
    </lineage>
</organism>